<sequence>MTEELVVNIAEDEELEKVSRLGVIGVIWSELNGGIGPWGTLRPLFTIILALIPFLFLGQHFNRQHEKANGWFLIQLPLLFTVILWFLLYVWSIGDAFFVSSRIVAKAENE</sequence>
<evidence type="ECO:0000313" key="2">
    <source>
        <dbReference type="EMBL" id="ANV80474.1"/>
    </source>
</evidence>
<name>A0A1B1TDY4_9ARCH</name>
<reference evidence="2" key="2">
    <citation type="journal article" date="2015" name="ISME J.">
        <title>A new class of marine Euryarchaeota group II from the Mediterranean deep chlorophyll maximum.</title>
        <authorList>
            <person name="Martin-Cuadrado A.B."/>
            <person name="Garcia-Heredia I."/>
            <person name="Molto A.G."/>
            <person name="Lopez-Ubeda R."/>
            <person name="Kimes N."/>
            <person name="Lopez-Garcia P."/>
            <person name="Moreira D."/>
            <person name="Rodriguez-Valera F."/>
        </authorList>
    </citation>
    <scope>NUCLEOTIDE SEQUENCE</scope>
</reference>
<organism evidence="2">
    <name type="scientific">uncultured Poseidoniia archaeon</name>
    <dbReference type="NCBI Taxonomy" id="1697135"/>
    <lineage>
        <taxon>Archaea</taxon>
        <taxon>Methanobacteriati</taxon>
        <taxon>Thermoplasmatota</taxon>
        <taxon>Candidatus Poseidoniia</taxon>
        <taxon>environmental samples</taxon>
    </lineage>
</organism>
<dbReference type="EMBL" id="KP211889">
    <property type="protein sequence ID" value="ANV80474.1"/>
    <property type="molecule type" value="Genomic_DNA"/>
</dbReference>
<dbReference type="AlphaFoldDB" id="A0A1B1TDY4"/>
<accession>A0A1B1TDY4</accession>
<feature type="transmembrane region" description="Helical" evidence="1">
    <location>
        <begin position="40"/>
        <end position="58"/>
    </location>
</feature>
<evidence type="ECO:0000256" key="1">
    <source>
        <dbReference type="SAM" id="Phobius"/>
    </source>
</evidence>
<keyword evidence="1" id="KW-1133">Transmembrane helix</keyword>
<keyword evidence="1" id="KW-0472">Membrane</keyword>
<protein>
    <submittedName>
        <fullName evidence="2">Uncharacterized protein</fullName>
    </submittedName>
</protein>
<reference evidence="2" key="1">
    <citation type="submission" date="2014-11" db="EMBL/GenBank/DDBJ databases">
        <authorList>
            <person name="Zhu J."/>
            <person name="Qi W."/>
            <person name="Song R."/>
        </authorList>
    </citation>
    <scope>NUCLEOTIDE SEQUENCE</scope>
</reference>
<feature type="transmembrane region" description="Helical" evidence="1">
    <location>
        <begin position="70"/>
        <end position="91"/>
    </location>
</feature>
<proteinExistence type="predicted"/>
<keyword evidence="1" id="KW-0812">Transmembrane</keyword>